<dbReference type="PANTHER" id="PTHR34207">
    <property type="entry name" value="PROTEIN BIC1"/>
    <property type="match status" value="1"/>
</dbReference>
<reference evidence="2" key="1">
    <citation type="submission" date="2019-10" db="EMBL/GenBank/DDBJ databases">
        <authorList>
            <person name="Zhang R."/>
            <person name="Pan Y."/>
            <person name="Wang J."/>
            <person name="Ma R."/>
            <person name="Yu S."/>
        </authorList>
    </citation>
    <scope>NUCLEOTIDE SEQUENCE</scope>
    <source>
        <strain evidence="2">LA-IB0</strain>
        <tissue evidence="2">Leaf</tissue>
    </source>
</reference>
<dbReference type="CDD" id="cd22645">
    <property type="entry name" value="BIC1_CID"/>
    <property type="match status" value="1"/>
</dbReference>
<evidence type="ECO:0000256" key="1">
    <source>
        <dbReference type="SAM" id="MobiDB-lite"/>
    </source>
</evidence>
<dbReference type="AlphaFoldDB" id="A0AAV6XC00"/>
<dbReference type="Proteomes" id="UP000826271">
    <property type="component" value="Unassembled WGS sequence"/>
</dbReference>
<accession>A0AAV6XC00</accession>
<dbReference type="PANTHER" id="PTHR34207:SF2">
    <property type="entry name" value="PROTEIN BIC1"/>
    <property type="match status" value="1"/>
</dbReference>
<sequence length="149" mass="16578">MPPQNHNSDLEIESEKKTTTSQQKESKEKKIEPEESARKSVADASDDSTAANATLKEDTSVTVANKSEGTVEETSSSVRERLKRHRVEVAGRVWIPEMWGKEELLKDWIDCAAFDSSLVKNSIIMSARASLIGDGRRANSTRLRIENSC</sequence>
<feature type="compositionally biased region" description="Basic and acidic residues" evidence="1">
    <location>
        <begin position="13"/>
        <end position="41"/>
    </location>
</feature>
<keyword evidence="3" id="KW-1185">Reference proteome</keyword>
<dbReference type="EMBL" id="WHWC01000009">
    <property type="protein sequence ID" value="KAG8376718.1"/>
    <property type="molecule type" value="Genomic_DNA"/>
</dbReference>
<dbReference type="GO" id="GO:0009785">
    <property type="term" value="P:blue light signaling pathway"/>
    <property type="evidence" value="ECO:0007669"/>
    <property type="project" value="InterPro"/>
</dbReference>
<gene>
    <name evidence="2" type="ORF">BUALT_Bualt09G0093000</name>
</gene>
<protein>
    <submittedName>
        <fullName evidence="2">Uncharacterized protein</fullName>
    </submittedName>
</protein>
<proteinExistence type="predicted"/>
<name>A0AAV6XC00_9LAMI</name>
<evidence type="ECO:0000313" key="3">
    <source>
        <dbReference type="Proteomes" id="UP000826271"/>
    </source>
</evidence>
<dbReference type="InterPro" id="IPR040374">
    <property type="entry name" value="BIC"/>
</dbReference>
<evidence type="ECO:0000313" key="2">
    <source>
        <dbReference type="EMBL" id="KAG8376718.1"/>
    </source>
</evidence>
<feature type="region of interest" description="Disordered" evidence="1">
    <location>
        <begin position="1"/>
        <end position="80"/>
    </location>
</feature>
<organism evidence="2 3">
    <name type="scientific">Buddleja alternifolia</name>
    <dbReference type="NCBI Taxonomy" id="168488"/>
    <lineage>
        <taxon>Eukaryota</taxon>
        <taxon>Viridiplantae</taxon>
        <taxon>Streptophyta</taxon>
        <taxon>Embryophyta</taxon>
        <taxon>Tracheophyta</taxon>
        <taxon>Spermatophyta</taxon>
        <taxon>Magnoliopsida</taxon>
        <taxon>eudicotyledons</taxon>
        <taxon>Gunneridae</taxon>
        <taxon>Pentapetalae</taxon>
        <taxon>asterids</taxon>
        <taxon>lamiids</taxon>
        <taxon>Lamiales</taxon>
        <taxon>Scrophulariaceae</taxon>
        <taxon>Buddlejeae</taxon>
        <taxon>Buddleja</taxon>
    </lineage>
</organism>
<comment type="caution">
    <text evidence="2">The sequence shown here is derived from an EMBL/GenBank/DDBJ whole genome shotgun (WGS) entry which is preliminary data.</text>
</comment>